<dbReference type="STRING" id="391936.S7S_08815"/>
<dbReference type="HOGENOM" id="CLU_120813_0_0_6"/>
<dbReference type="EMBL" id="CP004387">
    <property type="protein sequence ID" value="AJD48177.1"/>
    <property type="molecule type" value="Genomic_DNA"/>
</dbReference>
<gene>
    <name evidence="1" type="ORF">S7S_08815</name>
</gene>
<dbReference type="Proteomes" id="UP000006764">
    <property type="component" value="Chromosome"/>
</dbReference>
<dbReference type="AlphaFoldDB" id="A0A0B4XPH7"/>
<protein>
    <submittedName>
        <fullName evidence="1">Uncharacterized protein</fullName>
    </submittedName>
</protein>
<dbReference type="RefSeq" id="WP_008737602.1">
    <property type="nucleotide sequence ID" value="NZ_CP004387.1"/>
</dbReference>
<keyword evidence="2" id="KW-1185">Reference proteome</keyword>
<dbReference type="KEGG" id="apac:S7S_08815"/>
<dbReference type="OrthoDB" id="6402943at2"/>
<organism evidence="1 2">
    <name type="scientific">Isoalcanivorax pacificus W11-5</name>
    <dbReference type="NCBI Taxonomy" id="391936"/>
    <lineage>
        <taxon>Bacteria</taxon>
        <taxon>Pseudomonadati</taxon>
        <taxon>Pseudomonadota</taxon>
        <taxon>Gammaproteobacteria</taxon>
        <taxon>Oceanospirillales</taxon>
        <taxon>Alcanivoracaceae</taxon>
        <taxon>Isoalcanivorax</taxon>
    </lineage>
</organism>
<reference evidence="1 2" key="1">
    <citation type="journal article" date="2012" name="J. Bacteriol.">
        <title>Genome sequence of an alkane-degrading bacterium, Alcanivorax pacificus type strain W11-5, isolated from deep sea sediment.</title>
        <authorList>
            <person name="Lai Q."/>
            <person name="Shao Z."/>
        </authorList>
    </citation>
    <scope>NUCLEOTIDE SEQUENCE [LARGE SCALE GENOMIC DNA]</scope>
    <source>
        <strain evidence="1 2">W11-5</strain>
    </source>
</reference>
<name>A0A0B4XPH7_9GAMM</name>
<accession>A0A0B4XPH7</accession>
<sequence length="185" mass="18981">MTDKRFHIIFQGRIDQGASPEAVRENLGRLFRMDAARVEALFSGQRVVIKRDADQATMMKFRAAMKQAGALCEVEEVGAPVPPAPPQAAEVPPAAAAPRGGELETVGTIRTGGTGFSGPFDVAAAGSELSSGTTAPSAVVPDISHLSMAPAGTDLEELPRAAAVPVPDLSHLSVAPAGADLSGDD</sequence>
<evidence type="ECO:0000313" key="1">
    <source>
        <dbReference type="EMBL" id="AJD48177.1"/>
    </source>
</evidence>
<proteinExistence type="predicted"/>
<evidence type="ECO:0000313" key="2">
    <source>
        <dbReference type="Proteomes" id="UP000006764"/>
    </source>
</evidence>